<dbReference type="InParanoid" id="A0A1X7ULW5"/>
<evidence type="ECO:0000313" key="1">
    <source>
        <dbReference type="EnsemblMetazoa" id="Aqu2.1.28412_001"/>
    </source>
</evidence>
<dbReference type="EnsemblMetazoa" id="Aqu2.1.28412_001">
    <property type="protein sequence ID" value="Aqu2.1.28412_001"/>
    <property type="gene ID" value="Aqu2.1.28412"/>
</dbReference>
<dbReference type="AlphaFoldDB" id="A0A1X7ULW5"/>
<reference evidence="1" key="1">
    <citation type="submission" date="2017-05" db="UniProtKB">
        <authorList>
            <consortium name="EnsemblMetazoa"/>
        </authorList>
    </citation>
    <scope>IDENTIFICATION</scope>
</reference>
<protein>
    <submittedName>
        <fullName evidence="1">Uncharacterized protein</fullName>
    </submittedName>
</protein>
<organism evidence="1">
    <name type="scientific">Amphimedon queenslandica</name>
    <name type="common">Sponge</name>
    <dbReference type="NCBI Taxonomy" id="400682"/>
    <lineage>
        <taxon>Eukaryota</taxon>
        <taxon>Metazoa</taxon>
        <taxon>Porifera</taxon>
        <taxon>Demospongiae</taxon>
        <taxon>Heteroscleromorpha</taxon>
        <taxon>Haplosclerida</taxon>
        <taxon>Niphatidae</taxon>
        <taxon>Amphimedon</taxon>
    </lineage>
</organism>
<accession>A0A1X7ULW5</accession>
<name>A0A1X7ULW5_AMPQE</name>
<proteinExistence type="predicted"/>
<sequence length="206" mass="23378">MEKYFKLLPKKASIGLPLKTIKAVEREVEKAHQTKARGSYNKLSIERKTEIAKYAVENGIKAAVRKFEGSVPNAPKNWANTVRDWKDMYIKELNRKRKMDCKGDDDDLLIPQKKRRKPLLIGEDWDKDIRTYITALRANGSVVNTSIVVAAGIGIVQSHDANLLACNGSPLELSRDWAKSLLKRMNFVKRKATTKSSVPVEHFDRS</sequence>